<organism evidence="2 3">
    <name type="scientific">Streptomyces globisporus</name>
    <dbReference type="NCBI Taxonomy" id="1908"/>
    <lineage>
        <taxon>Bacteria</taxon>
        <taxon>Bacillati</taxon>
        <taxon>Actinomycetota</taxon>
        <taxon>Actinomycetes</taxon>
        <taxon>Kitasatosporales</taxon>
        <taxon>Streptomycetaceae</taxon>
        <taxon>Streptomyces</taxon>
    </lineage>
</organism>
<keyword evidence="3" id="KW-1185">Reference proteome</keyword>
<name>A0ABN8UZQ0_STRGL</name>
<feature type="compositionally biased region" description="Low complexity" evidence="1">
    <location>
        <begin position="48"/>
        <end position="57"/>
    </location>
</feature>
<dbReference type="EMBL" id="CAKXYP010000003">
    <property type="protein sequence ID" value="CAH9414501.1"/>
    <property type="molecule type" value="Genomic_DNA"/>
</dbReference>
<evidence type="ECO:0000313" key="3">
    <source>
        <dbReference type="Proteomes" id="UP001154015"/>
    </source>
</evidence>
<protein>
    <submittedName>
        <fullName evidence="2">Uncharacterized protein</fullName>
    </submittedName>
</protein>
<gene>
    <name evidence="2" type="ORF">SGL43_01505</name>
</gene>
<accession>A0ABN8UZQ0</accession>
<feature type="region of interest" description="Disordered" evidence="1">
    <location>
        <begin position="48"/>
        <end position="68"/>
    </location>
</feature>
<dbReference type="Proteomes" id="UP001154015">
    <property type="component" value="Unassembled WGS sequence"/>
</dbReference>
<reference evidence="2" key="1">
    <citation type="submission" date="2022-03" db="EMBL/GenBank/DDBJ databases">
        <authorList>
            <person name="Leyn A S."/>
        </authorList>
    </citation>
    <scope>NUCLEOTIDE SEQUENCE</scope>
    <source>
        <strain evidence="2">Streptomyces globisporus 4-3</strain>
    </source>
</reference>
<evidence type="ECO:0000256" key="1">
    <source>
        <dbReference type="SAM" id="MobiDB-lite"/>
    </source>
</evidence>
<comment type="caution">
    <text evidence="2">The sequence shown here is derived from an EMBL/GenBank/DDBJ whole genome shotgun (WGS) entry which is preliminary data.</text>
</comment>
<evidence type="ECO:0000313" key="2">
    <source>
        <dbReference type="EMBL" id="CAH9414501.1"/>
    </source>
</evidence>
<proteinExistence type="predicted"/>
<sequence length="68" mass="7351">MRGQRLSQVCFVRKRSAALALMTQTAPTRMIQKPGRIPAKAAITPTTRRRIPPMTAIHSPEVAAASPG</sequence>